<comment type="caution">
    <text evidence="3">The sequence shown here is derived from an EMBL/GenBank/DDBJ whole genome shotgun (WGS) entry which is preliminary data.</text>
</comment>
<dbReference type="Proteomes" id="UP000238157">
    <property type="component" value="Unassembled WGS sequence"/>
</dbReference>
<feature type="compositionally biased region" description="Gly residues" evidence="1">
    <location>
        <begin position="140"/>
        <end position="152"/>
    </location>
</feature>
<feature type="domain" description="Glycine-rich" evidence="2">
    <location>
        <begin position="36"/>
        <end position="267"/>
    </location>
</feature>
<dbReference type="Pfam" id="PF21722">
    <property type="entry name" value="Gly_rich_2"/>
    <property type="match status" value="1"/>
</dbReference>
<proteinExistence type="predicted"/>
<feature type="compositionally biased region" description="Gly residues" evidence="1">
    <location>
        <begin position="244"/>
        <end position="254"/>
    </location>
</feature>
<evidence type="ECO:0000259" key="2">
    <source>
        <dbReference type="Pfam" id="PF21722"/>
    </source>
</evidence>
<dbReference type="InterPro" id="IPR049304">
    <property type="entry name" value="Gly_rich_dom"/>
</dbReference>
<feature type="region of interest" description="Disordered" evidence="1">
    <location>
        <begin position="140"/>
        <end position="176"/>
    </location>
</feature>
<reference evidence="3 4" key="1">
    <citation type="submission" date="2018-03" db="EMBL/GenBank/DDBJ databases">
        <title>Genomic Encyclopedia of Archaeal and Bacterial Type Strains, Phase II (KMG-II): from individual species to whole genera.</title>
        <authorList>
            <person name="Goeker M."/>
        </authorList>
    </citation>
    <scope>NUCLEOTIDE SEQUENCE [LARGE SCALE GENOMIC DNA]</scope>
    <source>
        <strain evidence="3 4">DSM 27929</strain>
    </source>
</reference>
<name>A0A2T0WSC3_9BACT</name>
<evidence type="ECO:0000256" key="1">
    <source>
        <dbReference type="SAM" id="MobiDB-lite"/>
    </source>
</evidence>
<feature type="region of interest" description="Disordered" evidence="1">
    <location>
        <begin position="204"/>
        <end position="254"/>
    </location>
</feature>
<sequence length="465" mass="47216">MVEFRINNRIVFLLVFTLAYFGLSNSIFAQLYNSPGTFTYTVPTYSGPDPGPNEILELSIQVTIVGAGGGGGRGNGAGGGGGGQVITITRIVNEGDVFNGIVGTGGAGRTGSNGVGLAGSNSVFDGIVAAGGSGGGGGDAGNGGNSGNGNLGGTAAIPVSGNASDSRNSGGGGGGAAEINGNGANGVWSGNNANGGNGGEGIDGFGGGGGGASKGQGNGSNGTGGQGFDGGTGGSRGVAIDATNGGGGGGGGNGGGRGGHGVVIITFQARILPVKYTSFQATYNLENRASDITWTTAKEWENSHFEIERAIGQVKDFELVGTVEGMGFSDEPIDYAFSDKKLPLTGGVAYYRLKQVDFNGNFQYSEVLSVRIPSTQVQSGVWRAYPNPSKGQRLNLDLVNIQEYNNEPISVRIISPLAENFMIDGSNIRDVSDKLSEKIQSSTNGLYILEVYWGQKREYIKVLKN</sequence>
<evidence type="ECO:0000313" key="3">
    <source>
        <dbReference type="EMBL" id="PRY89596.1"/>
    </source>
</evidence>
<dbReference type="PRINTS" id="PR01228">
    <property type="entry name" value="EGGSHELL"/>
</dbReference>
<evidence type="ECO:0000313" key="4">
    <source>
        <dbReference type="Proteomes" id="UP000238157"/>
    </source>
</evidence>
<keyword evidence="4" id="KW-1185">Reference proteome</keyword>
<dbReference type="RefSeq" id="WP_170073163.1">
    <property type="nucleotide sequence ID" value="NZ_PVTR01000002.1"/>
</dbReference>
<dbReference type="AlphaFoldDB" id="A0A2T0WSC3"/>
<organism evidence="3 4">
    <name type="scientific">Mongoliibacter ruber</name>
    <dbReference type="NCBI Taxonomy" id="1750599"/>
    <lineage>
        <taxon>Bacteria</taxon>
        <taxon>Pseudomonadati</taxon>
        <taxon>Bacteroidota</taxon>
        <taxon>Cytophagia</taxon>
        <taxon>Cytophagales</taxon>
        <taxon>Cyclobacteriaceae</taxon>
        <taxon>Mongoliibacter</taxon>
    </lineage>
</organism>
<feature type="compositionally biased region" description="Low complexity" evidence="1">
    <location>
        <begin position="153"/>
        <end position="168"/>
    </location>
</feature>
<dbReference type="EMBL" id="PVTR01000002">
    <property type="protein sequence ID" value="PRY89596.1"/>
    <property type="molecule type" value="Genomic_DNA"/>
</dbReference>
<accession>A0A2T0WSC3</accession>
<gene>
    <name evidence="3" type="ORF">CLW00_10272</name>
</gene>
<protein>
    <recommendedName>
        <fullName evidence="2">Glycine-rich domain-containing protein</fullName>
    </recommendedName>
</protein>
<feature type="compositionally biased region" description="Gly residues" evidence="1">
    <location>
        <begin position="204"/>
        <end position="236"/>
    </location>
</feature>